<name>A0A9F1U3Z5_HALDU</name>
<evidence type="ECO:0000256" key="8">
    <source>
        <dbReference type="ARBA" id="ARBA00022843"/>
    </source>
</evidence>
<sequence>MADVWNALKRVQYECPCGQFSPLVNLYFCRHCLEMKCQECVFILPEYLFCPHCFDSAAGSDLKNKKYQCNHCFKCPSCATALSVQQYTKSEEDADKDGKASKAYYLTCLFCQWSSQDVGIPDGASPLDFKEPDESSKTRMEELVAHYKKMTLVDREEREKKRRAAKKMMKSWSSLLDPSPGSKLGSLASPGSSSEVKLDANAVSTVASSEVDSLPEHLYSSSLDINQVTTIEQRLAHPARQPESAKDLWPRPFPWTAKRLRRCGKCDHMICRAEYNPSSVRYKIQQIARSTVPQVKIKGLPEPKPDKAYTFVLSLVNPTSSVMTVSFEPVKEEGESALEATIPTGEFHISASDDVDVLDIAEDKSNLEPEQAKFLLGRGVGEIYLQFTTPAVHQGSENKVLFVMSYSWSVTERSSDSKMMKVTVCVDLGDFAAVPGQ</sequence>
<dbReference type="GO" id="GO:0005813">
    <property type="term" value="C:centrosome"/>
    <property type="evidence" value="ECO:0007669"/>
    <property type="project" value="UniProtKB-SubCell"/>
</dbReference>
<evidence type="ECO:0000256" key="14">
    <source>
        <dbReference type="ARBA" id="ARBA00093507"/>
    </source>
</evidence>
<evidence type="ECO:0000256" key="10">
    <source>
        <dbReference type="ARBA" id="ARBA00023054"/>
    </source>
</evidence>
<proteinExistence type="evidence at transcript level"/>
<keyword evidence="8" id="KW-0832">Ubl conjugation</keyword>
<evidence type="ECO:0000256" key="9">
    <source>
        <dbReference type="ARBA" id="ARBA00022990"/>
    </source>
</evidence>
<dbReference type="AlphaFoldDB" id="A0A9F1U3Z5"/>
<dbReference type="PANTHER" id="PTHR13034:SF2">
    <property type="entry name" value="DYNACTIN SUBUNIT 4"/>
    <property type="match status" value="1"/>
</dbReference>
<comment type="subcellular location">
    <subcellularLocation>
        <location evidence="3">Cytoplasm</location>
        <location evidence="3">Cell cortex</location>
    </subcellularLocation>
    <subcellularLocation>
        <location evidence="1">Cytoplasm</location>
        <location evidence="1">Cytoskeleton</location>
        <location evidence="1">Microtubule organizing center</location>
        <location evidence="1">Centrosome</location>
    </subcellularLocation>
    <subcellularLocation>
        <location evidence="2">Cytoplasm</location>
        <location evidence="2">Cytoskeleton</location>
        <location evidence="2">Stress fiber</location>
    </subcellularLocation>
    <subcellularLocation>
        <location evidence="4">Cytoplasm</location>
        <location evidence="4">Myofibril</location>
    </subcellularLocation>
</comment>
<feature type="compositionally biased region" description="Basic residues" evidence="15">
    <location>
        <begin position="160"/>
        <end position="169"/>
    </location>
</feature>
<evidence type="ECO:0000313" key="16">
    <source>
        <dbReference type="EMBL" id="WAW84817.1"/>
    </source>
</evidence>
<dbReference type="GO" id="GO:0005938">
    <property type="term" value="C:cell cortex"/>
    <property type="evidence" value="ECO:0007669"/>
    <property type="project" value="UniProtKB-SubCell"/>
</dbReference>
<evidence type="ECO:0000256" key="3">
    <source>
        <dbReference type="ARBA" id="ARBA00004544"/>
    </source>
</evidence>
<keyword evidence="5" id="KW-0963">Cytoplasm</keyword>
<evidence type="ECO:0000256" key="1">
    <source>
        <dbReference type="ARBA" id="ARBA00004300"/>
    </source>
</evidence>
<evidence type="ECO:0000256" key="2">
    <source>
        <dbReference type="ARBA" id="ARBA00004529"/>
    </source>
</evidence>
<protein>
    <recommendedName>
        <fullName evidence="13">Dynactin subunit 4</fullName>
    </recommendedName>
</protein>
<keyword evidence="11" id="KW-0206">Cytoskeleton</keyword>
<organism evidence="16">
    <name type="scientific">Halisarca dujardinii</name>
    <name type="common">Dujardin's slime sponge</name>
    <dbReference type="NCBI Taxonomy" id="2583056"/>
    <lineage>
        <taxon>Eukaryota</taxon>
        <taxon>Metazoa</taxon>
        <taxon>Porifera</taxon>
        <taxon>Demospongiae</taxon>
        <taxon>Verongimorpha</taxon>
        <taxon>Chondrillida</taxon>
        <taxon>Halisarcidae</taxon>
        <taxon>Halisarca</taxon>
    </lineage>
</organism>
<keyword evidence="7" id="KW-0597">Phosphoprotein</keyword>
<dbReference type="GO" id="GO:0005869">
    <property type="term" value="C:dynactin complex"/>
    <property type="evidence" value="ECO:0007669"/>
    <property type="project" value="InterPro"/>
</dbReference>
<evidence type="ECO:0000256" key="4">
    <source>
        <dbReference type="ARBA" id="ARBA00004657"/>
    </source>
</evidence>
<evidence type="ECO:0000256" key="11">
    <source>
        <dbReference type="ARBA" id="ARBA00023212"/>
    </source>
</evidence>
<dbReference type="EMBL" id="OM982408">
    <property type="protein sequence ID" value="WAW84817.1"/>
    <property type="molecule type" value="mRNA"/>
</dbReference>
<comment type="subunit">
    <text evidence="14">Subunit of dynactin, a multiprotein complex part of a tripartite complex with dynein and a adapter, such as BICDL1, BICD2 or HOOK3. The dynactin complex is built around ACTR1A/ACTB filament and consists of an actin-related filament composed of a shoulder domain, a pointed end and a barbed end. Its length is defined by its flexible shoulder domain. The soulder is composed of 2 DCTN1 subunits, 4 DCTN2 and 2 DCTN3. The 4 DCNT2 (via N-terminus) bind the ACTR1A filament and act as molecular rulers to determine the length. The pointed end is important for binding dynein-dynactin cargo adapters. Consists of 4 subunits: ACTR10, DCNT4, DCTN5 and DCTN6. The barbed end is composed of a CAPZA1:CAPZB heterodimers, which binds ACTR1A/ACTB filament and dynactin and stabilizes dynactin. Interacts with ATP7B, but not ATP7A, in a copper-dependent manner. Interacts with ANK2; this interaction is required for localization at costameres. Interacts with N4BP2L1.</text>
</comment>
<dbReference type="Pfam" id="PF05502">
    <property type="entry name" value="Dynactin_p62"/>
    <property type="match status" value="2"/>
</dbReference>
<evidence type="ECO:0000256" key="6">
    <source>
        <dbReference type="ARBA" id="ARBA00022499"/>
    </source>
</evidence>
<dbReference type="InterPro" id="IPR008603">
    <property type="entry name" value="DCTN4"/>
</dbReference>
<dbReference type="GO" id="GO:0001725">
    <property type="term" value="C:stress fiber"/>
    <property type="evidence" value="ECO:0007669"/>
    <property type="project" value="UniProtKB-SubCell"/>
</dbReference>
<keyword evidence="10" id="KW-0175">Coiled coil</keyword>
<keyword evidence="9" id="KW-0007">Acetylation</keyword>
<evidence type="ECO:0000256" key="7">
    <source>
        <dbReference type="ARBA" id="ARBA00022553"/>
    </source>
</evidence>
<evidence type="ECO:0000256" key="13">
    <source>
        <dbReference type="ARBA" id="ARBA00034864"/>
    </source>
</evidence>
<evidence type="ECO:0000256" key="12">
    <source>
        <dbReference type="ARBA" id="ARBA00034776"/>
    </source>
</evidence>
<reference evidence="16" key="1">
    <citation type="submission" date="2022-03" db="EMBL/GenBank/DDBJ databases">
        <authorList>
            <person name="Mikhailov K."/>
            <person name="Kravchuk O."/>
            <person name="Lyupina Y."/>
            <person name="Adameyko K."/>
        </authorList>
    </citation>
    <scope>NUCLEOTIDE SEQUENCE</scope>
</reference>
<comment type="similarity">
    <text evidence="12">Belongs to the dynactin subunit 4 family.</text>
</comment>
<dbReference type="PANTHER" id="PTHR13034">
    <property type="entry name" value="DYNACTIN P62 SUBUNIT"/>
    <property type="match status" value="1"/>
</dbReference>
<evidence type="ECO:0000256" key="5">
    <source>
        <dbReference type="ARBA" id="ARBA00022490"/>
    </source>
</evidence>
<evidence type="ECO:0000256" key="15">
    <source>
        <dbReference type="SAM" id="MobiDB-lite"/>
    </source>
</evidence>
<accession>A0A9F1U3Z5</accession>
<keyword evidence="6" id="KW-1017">Isopeptide bond</keyword>
<feature type="region of interest" description="Disordered" evidence="15">
    <location>
        <begin position="154"/>
        <end position="193"/>
    </location>
</feature>